<reference evidence="3" key="1">
    <citation type="submission" date="2016-10" db="EMBL/GenBank/DDBJ databases">
        <authorList>
            <person name="Varghese N."/>
            <person name="Submissions S."/>
        </authorList>
    </citation>
    <scope>NUCLEOTIDE SEQUENCE [LARGE SCALE GENOMIC DNA]</scope>
    <source>
        <strain evidence="3">DSM 45419</strain>
    </source>
</reference>
<dbReference type="CDD" id="cd06990">
    <property type="entry name" value="cupin_DUF861"/>
    <property type="match status" value="1"/>
</dbReference>
<dbReference type="STRING" id="1137991.SAMN05660642_03809"/>
<proteinExistence type="predicted"/>
<dbReference type="EMBL" id="FNHE01000011">
    <property type="protein sequence ID" value="SDN01748.1"/>
    <property type="molecule type" value="Genomic_DNA"/>
</dbReference>
<sequence length="120" mass="12900">MASIEFKNMDHPDETRTPEKTSMSVVHLGDATVGRYTLQPGWRWSECIRPVVGGDSCQAAHLGFLVSGTIHVAANDGAEADLGAGDVYRLEPGHDAWVVGEEPVVALEFESKTAETYAKG</sequence>
<dbReference type="Gene3D" id="2.60.120.10">
    <property type="entry name" value="Jelly Rolls"/>
    <property type="match status" value="1"/>
</dbReference>
<evidence type="ECO:0000313" key="3">
    <source>
        <dbReference type="Proteomes" id="UP000198680"/>
    </source>
</evidence>
<dbReference type="AlphaFoldDB" id="A0A1G9XYA9"/>
<evidence type="ECO:0000256" key="1">
    <source>
        <dbReference type="SAM" id="MobiDB-lite"/>
    </source>
</evidence>
<evidence type="ECO:0008006" key="4">
    <source>
        <dbReference type="Google" id="ProtNLM"/>
    </source>
</evidence>
<organism evidence="2 3">
    <name type="scientific">Geodermatophilus siccatus</name>
    <dbReference type="NCBI Taxonomy" id="1137991"/>
    <lineage>
        <taxon>Bacteria</taxon>
        <taxon>Bacillati</taxon>
        <taxon>Actinomycetota</taxon>
        <taxon>Actinomycetes</taxon>
        <taxon>Geodermatophilales</taxon>
        <taxon>Geodermatophilaceae</taxon>
        <taxon>Geodermatophilus</taxon>
    </lineage>
</organism>
<dbReference type="InterPro" id="IPR014710">
    <property type="entry name" value="RmlC-like_jellyroll"/>
</dbReference>
<evidence type="ECO:0000313" key="2">
    <source>
        <dbReference type="EMBL" id="SDN01748.1"/>
    </source>
</evidence>
<dbReference type="InterPro" id="IPR011051">
    <property type="entry name" value="RmlC_Cupin_sf"/>
</dbReference>
<protein>
    <recommendedName>
        <fullName evidence="4">Cupin</fullName>
    </recommendedName>
</protein>
<feature type="compositionally biased region" description="Basic and acidic residues" evidence="1">
    <location>
        <begin position="7"/>
        <end position="19"/>
    </location>
</feature>
<dbReference type="Proteomes" id="UP000198680">
    <property type="component" value="Unassembled WGS sequence"/>
</dbReference>
<feature type="region of interest" description="Disordered" evidence="1">
    <location>
        <begin position="1"/>
        <end position="22"/>
    </location>
</feature>
<dbReference type="OrthoDB" id="161242at2"/>
<dbReference type="RefSeq" id="WP_091222060.1">
    <property type="nucleotide sequence ID" value="NZ_FNHE01000011.1"/>
</dbReference>
<gene>
    <name evidence="2" type="ORF">SAMN05660642_03809</name>
</gene>
<accession>A0A1G9XYA9</accession>
<name>A0A1G9XYA9_9ACTN</name>
<keyword evidence="3" id="KW-1185">Reference proteome</keyword>
<dbReference type="SUPFAM" id="SSF51182">
    <property type="entry name" value="RmlC-like cupins"/>
    <property type="match status" value="1"/>
</dbReference>